<dbReference type="AlphaFoldDB" id="U4KLW2"/>
<dbReference type="InterPro" id="IPR038765">
    <property type="entry name" value="Papain-like_cys_pep_sf"/>
</dbReference>
<dbReference type="HOGENOM" id="CLU_996139_0_0_14"/>
<dbReference type="EMBL" id="FO681347">
    <property type="protein sequence ID" value="CCV65014.1"/>
    <property type="molecule type" value="Genomic_DNA"/>
</dbReference>
<dbReference type="STRING" id="1318466.BN85414370"/>
<evidence type="ECO:0008006" key="3">
    <source>
        <dbReference type="Google" id="ProtNLM"/>
    </source>
</evidence>
<sequence length="279" mass="32337">MKIKKILKFLIYIALGGLSYSFGIATYENMKVNQIIKEFKSQMVEKTRTEENGQTIIYYVPRETPEGEKPSFSDSTKKKVGQKGDILVTQESPFPEKGLIHSFVSYYFGGHAALVTDSNQLLEVAGFGNASLLELITHDGNNPEHDYTQTVDYSSNYFFDSNYRSTYDPSYPYYGASYRKKFIGLRVNNITDKQIDEVIEEGQKLVDKKAVYNYLFFLDTKFKYYCSDLVSRLFQTQNHLTLNDDGFITSINDLILSKDTRMFFYTETIDNVQHIYYFE</sequence>
<organism evidence="1 2">
    <name type="scientific">Alteracholeplasma palmae (strain ATCC 49389 / J233)</name>
    <name type="common">Acholeplasma palmae</name>
    <dbReference type="NCBI Taxonomy" id="1318466"/>
    <lineage>
        <taxon>Bacteria</taxon>
        <taxon>Bacillati</taxon>
        <taxon>Mycoplasmatota</taxon>
        <taxon>Mollicutes</taxon>
        <taxon>Acholeplasmatales</taxon>
        <taxon>Acholeplasmataceae</taxon>
        <taxon>Acholeplasma</taxon>
    </lineage>
</organism>
<dbReference type="SUPFAM" id="SSF54001">
    <property type="entry name" value="Cysteine proteinases"/>
    <property type="match status" value="1"/>
</dbReference>
<dbReference type="Proteomes" id="UP000032740">
    <property type="component" value="Chromosome"/>
</dbReference>
<keyword evidence="2" id="KW-1185">Reference proteome</keyword>
<proteinExistence type="predicted"/>
<reference evidence="1 2" key="1">
    <citation type="journal article" date="2013" name="J. Mol. Microbiol. Biotechnol.">
        <title>Analysis of the Complete Genomes of Acholeplasma brassicae , A. palmae and A. laidlawii and Their Comparison to the Obligate Parasites from ' Candidatus Phytoplasma'.</title>
        <authorList>
            <person name="Kube M."/>
            <person name="Siewert C."/>
            <person name="Migdoll A.M."/>
            <person name="Duduk B."/>
            <person name="Holz S."/>
            <person name="Rabus R."/>
            <person name="Seemuller E."/>
            <person name="Mitrovic J."/>
            <person name="Muller I."/>
            <person name="Buttner C."/>
            <person name="Reinhardt R."/>
        </authorList>
    </citation>
    <scope>NUCLEOTIDE SEQUENCE [LARGE SCALE GENOMIC DNA]</scope>
    <source>
        <strain evidence="1 2">J233</strain>
    </source>
</reference>
<dbReference type="OrthoDB" id="384254at2"/>
<dbReference type="RefSeq" id="WP_030003897.1">
    <property type="nucleotide sequence ID" value="NC_022538.1"/>
</dbReference>
<gene>
    <name evidence="1" type="ORF">BN85414370</name>
</gene>
<evidence type="ECO:0000313" key="2">
    <source>
        <dbReference type="Proteomes" id="UP000032740"/>
    </source>
</evidence>
<accession>U4KLW2</accession>
<protein>
    <recommendedName>
        <fullName evidence="3">Permuted papain-like amidase enzyme, YaeF/YiiX, C92 family</fullName>
    </recommendedName>
</protein>
<evidence type="ECO:0000313" key="1">
    <source>
        <dbReference type="EMBL" id="CCV65014.1"/>
    </source>
</evidence>
<dbReference type="Gene3D" id="3.90.1720.10">
    <property type="entry name" value="endopeptidase domain like (from Nostoc punctiforme)"/>
    <property type="match status" value="1"/>
</dbReference>
<name>U4KLW2_ALTPJ</name>
<dbReference type="KEGG" id="apal:BN85414370"/>